<proteinExistence type="predicted"/>
<evidence type="ECO:0000256" key="3">
    <source>
        <dbReference type="ARBA" id="ARBA00022833"/>
    </source>
</evidence>
<dbReference type="InterPro" id="IPR036875">
    <property type="entry name" value="Znf_CCHC_sf"/>
</dbReference>
<feature type="region of interest" description="Disordered" evidence="5">
    <location>
        <begin position="186"/>
        <end position="252"/>
    </location>
</feature>
<evidence type="ECO:0000313" key="8">
    <source>
        <dbReference type="Proteomes" id="UP001363151"/>
    </source>
</evidence>
<evidence type="ECO:0000259" key="6">
    <source>
        <dbReference type="PROSITE" id="PS50158"/>
    </source>
</evidence>
<keyword evidence="2 4" id="KW-0863">Zinc-finger</keyword>
<evidence type="ECO:0000256" key="1">
    <source>
        <dbReference type="ARBA" id="ARBA00022723"/>
    </source>
</evidence>
<dbReference type="PROSITE" id="PS50158">
    <property type="entry name" value="ZF_CCHC"/>
    <property type="match status" value="5"/>
</dbReference>
<feature type="compositionally biased region" description="Pro residues" evidence="5">
    <location>
        <begin position="501"/>
        <end position="510"/>
    </location>
</feature>
<dbReference type="EMBL" id="JBBJCI010000437">
    <property type="protein sequence ID" value="KAK7230323.1"/>
    <property type="molecule type" value="Genomic_DNA"/>
</dbReference>
<dbReference type="PROSITE" id="PS01359">
    <property type="entry name" value="ZF_PHD_1"/>
    <property type="match status" value="1"/>
</dbReference>
<keyword evidence="1" id="KW-0479">Metal-binding</keyword>
<dbReference type="Pfam" id="PF00098">
    <property type="entry name" value="zf-CCHC"/>
    <property type="match status" value="5"/>
</dbReference>
<evidence type="ECO:0000256" key="2">
    <source>
        <dbReference type="ARBA" id="ARBA00022771"/>
    </source>
</evidence>
<feature type="region of interest" description="Disordered" evidence="5">
    <location>
        <begin position="337"/>
        <end position="357"/>
    </location>
</feature>
<feature type="domain" description="CCHC-type" evidence="6">
    <location>
        <begin position="382"/>
        <end position="398"/>
    </location>
</feature>
<keyword evidence="3" id="KW-0862">Zinc</keyword>
<reference evidence="7 8" key="1">
    <citation type="submission" date="2024-03" db="EMBL/GenBank/DDBJ databases">
        <title>Aureococcus anophagefferens CCMP1851 and Kratosvirus quantuckense: Draft genome of a second virus-susceptible host strain in the model system.</title>
        <authorList>
            <person name="Chase E."/>
            <person name="Truchon A.R."/>
            <person name="Schepens W."/>
            <person name="Wilhelm S.W."/>
        </authorList>
    </citation>
    <scope>NUCLEOTIDE SEQUENCE [LARGE SCALE GENOMIC DNA]</scope>
    <source>
        <strain evidence="7 8">CCMP1851</strain>
    </source>
</reference>
<comment type="caution">
    <text evidence="7">The sequence shown here is derived from an EMBL/GenBank/DDBJ whole genome shotgun (WGS) entry which is preliminary data.</text>
</comment>
<dbReference type="InterPro" id="IPR051714">
    <property type="entry name" value="Znf_CCHC_NABP"/>
</dbReference>
<feature type="domain" description="CCHC-type" evidence="6">
    <location>
        <begin position="252"/>
        <end position="267"/>
    </location>
</feature>
<name>A0ABR1FGE9_AURAN</name>
<dbReference type="InterPro" id="IPR019786">
    <property type="entry name" value="Zinc_finger_PHD-type_CS"/>
</dbReference>
<feature type="compositionally biased region" description="Pro residues" evidence="5">
    <location>
        <begin position="440"/>
        <end position="461"/>
    </location>
</feature>
<evidence type="ECO:0000256" key="4">
    <source>
        <dbReference type="PROSITE-ProRule" id="PRU00047"/>
    </source>
</evidence>
<feature type="compositionally biased region" description="Low complexity" evidence="5">
    <location>
        <begin position="462"/>
        <end position="500"/>
    </location>
</feature>
<evidence type="ECO:0000256" key="5">
    <source>
        <dbReference type="SAM" id="MobiDB-lite"/>
    </source>
</evidence>
<keyword evidence="8" id="KW-1185">Reference proteome</keyword>
<dbReference type="SUPFAM" id="SSF57756">
    <property type="entry name" value="Retrovirus zinc finger-like domains"/>
    <property type="match status" value="3"/>
</dbReference>
<dbReference type="InterPro" id="IPR011011">
    <property type="entry name" value="Znf_FYVE_PHD"/>
</dbReference>
<organism evidence="7 8">
    <name type="scientific">Aureococcus anophagefferens</name>
    <name type="common">Harmful bloom alga</name>
    <dbReference type="NCBI Taxonomy" id="44056"/>
    <lineage>
        <taxon>Eukaryota</taxon>
        <taxon>Sar</taxon>
        <taxon>Stramenopiles</taxon>
        <taxon>Ochrophyta</taxon>
        <taxon>Pelagophyceae</taxon>
        <taxon>Pelagomonadales</taxon>
        <taxon>Pelagomonadaceae</taxon>
        <taxon>Aureococcus</taxon>
    </lineage>
</organism>
<gene>
    <name evidence="7" type="ORF">SO694_00180040</name>
</gene>
<protein>
    <recommendedName>
        <fullName evidence="6">CCHC-type domain-containing protein</fullName>
    </recommendedName>
</protein>
<dbReference type="PANTHER" id="PTHR23002">
    <property type="entry name" value="ZINC FINGER CCHC DOMAIN CONTAINING PROTEIN"/>
    <property type="match status" value="1"/>
</dbReference>
<dbReference type="SUPFAM" id="SSF57903">
    <property type="entry name" value="FYVE/PHD zinc finger"/>
    <property type="match status" value="1"/>
</dbReference>
<dbReference type="InterPro" id="IPR001878">
    <property type="entry name" value="Znf_CCHC"/>
</dbReference>
<feature type="domain" description="CCHC-type" evidence="6">
    <location>
        <begin position="299"/>
        <end position="314"/>
    </location>
</feature>
<dbReference type="Gene3D" id="4.10.60.10">
    <property type="entry name" value="Zinc finger, CCHC-type"/>
    <property type="match status" value="4"/>
</dbReference>
<feature type="compositionally biased region" description="Acidic residues" evidence="5">
    <location>
        <begin position="201"/>
        <end position="211"/>
    </location>
</feature>
<accession>A0ABR1FGE9</accession>
<dbReference type="SMART" id="SM00343">
    <property type="entry name" value="ZnF_C2HC"/>
    <property type="match status" value="6"/>
</dbReference>
<dbReference type="Proteomes" id="UP001363151">
    <property type="component" value="Unassembled WGS sequence"/>
</dbReference>
<feature type="domain" description="CCHC-type" evidence="6">
    <location>
        <begin position="416"/>
        <end position="431"/>
    </location>
</feature>
<evidence type="ECO:0000313" key="7">
    <source>
        <dbReference type="EMBL" id="KAK7230323.1"/>
    </source>
</evidence>
<sequence length="531" mass="54653">MDNVCRECEVSCEGEATVACAGPCGATFHRDCVGETGASARWTCPSCALKVVRCALCGEFELEESADRCLTAGCARAACSRCAPADGAFDCGGHACGACGAALGRGASTVKCVRCPKAFCRGCRPGASVLITVEVMKCVSHVKDVLPVLDKSLLARRRTAAIIAVDDDEGGDGSDDDYRPGEAARDELRRARKRPAPDAADVVDVDAEEPEANGFSAEGVVPPPAAEPAIPKKRRRGGDDDRSRRPANGGGCFRCGMPGHIARDCPQQRGGGAPGGSGGNCFRCGQPGHQARECPNGDRCFRCGMGGHQARDCPGPPAGGLRRPAAAGLRRAAGLRPRPAAGLRPGLRPRPASAPGRLRARRQLLPLRQPGHQARECPNGDKCFRCGMGGHQARDCPQAAAGAPAAGFGGGAGGNCYRCGMPGHMARDCPQPPKGGGGHSPPPPAARAQPPWQPPYRPPEPAYEVVQPPAAAPAGGSLASLLGARRGATPRRAPLQAAAPPQAPQAPPPPEPEDPGAAFRVLEMLEAQGLC</sequence>
<feature type="domain" description="CCHC-type" evidence="6">
    <location>
        <begin position="281"/>
        <end position="296"/>
    </location>
</feature>
<feature type="region of interest" description="Disordered" evidence="5">
    <location>
        <begin position="430"/>
        <end position="517"/>
    </location>
</feature>